<protein>
    <submittedName>
        <fullName evidence="1">Uncharacterized protein</fullName>
    </submittedName>
</protein>
<proteinExistence type="predicted"/>
<sequence>MPAPLLVPAKGDAFDFRLHAVYSWTAQNISYDELRFRAERYLPWAGGILRDQALDLGRAHEPHRSHELEQALNQRLANQRWPRVGPEPHFGVQVRVIPDERVRERLRPYWENRIWMECEHELQKIRARQVDELTRRWCALLQSMEDDPVTSHAARLTGDDFAEVFAHYVQERRGAVPDLVSLLREALQGHSDLGMGPSEYTEAWDAALRTYQRQHGLAEQAN</sequence>
<evidence type="ECO:0000313" key="1">
    <source>
        <dbReference type="EMBL" id="MBM7079750.1"/>
    </source>
</evidence>
<gene>
    <name evidence="1" type="ORF">JQX11_25895</name>
</gene>
<dbReference type="Proteomes" id="UP001518872">
    <property type="component" value="Unassembled WGS sequence"/>
</dbReference>
<evidence type="ECO:0000313" key="2">
    <source>
        <dbReference type="Proteomes" id="UP001518872"/>
    </source>
</evidence>
<keyword evidence="2" id="KW-1185">Reference proteome</keyword>
<organism evidence="1 2">
    <name type="scientific">Micromonospora humida</name>
    <dbReference type="NCBI Taxonomy" id="2809018"/>
    <lineage>
        <taxon>Bacteria</taxon>
        <taxon>Bacillati</taxon>
        <taxon>Actinomycetota</taxon>
        <taxon>Actinomycetes</taxon>
        <taxon>Micromonosporales</taxon>
        <taxon>Micromonosporaceae</taxon>
        <taxon>Micromonospora</taxon>
    </lineage>
</organism>
<accession>A0ABS2J114</accession>
<dbReference type="EMBL" id="JAFEUC010000015">
    <property type="protein sequence ID" value="MBM7079750.1"/>
    <property type="molecule type" value="Genomic_DNA"/>
</dbReference>
<comment type="caution">
    <text evidence="1">The sequence shown here is derived from an EMBL/GenBank/DDBJ whole genome shotgun (WGS) entry which is preliminary data.</text>
</comment>
<reference evidence="1 2" key="1">
    <citation type="submission" date="2021-02" db="EMBL/GenBank/DDBJ databases">
        <authorList>
            <person name="Ra J.-S."/>
        </authorList>
    </citation>
    <scope>NUCLEOTIDE SEQUENCE [LARGE SCALE GENOMIC DNA]</scope>
    <source>
        <strain evidence="1 2">MMS20-R1-14</strain>
    </source>
</reference>
<name>A0ABS2J114_9ACTN</name>